<comment type="function">
    <text evidence="9">Required for the post-translational delivery of tail-anchored (TA) proteins to the endoplasmic reticulum. Together with GET2, acts as a membrane receptor for soluble GET3, which recognizes and selectively binds the transmembrane domain of TA proteins in the cytosol. The GET complex cooperates with the HDEL receptor ERD2 to mediate the ATP-dependent retrieval of resident ER proteins that contain a C-terminal H-D-E-L retention signal from the Golgi to the ER.</text>
</comment>
<gene>
    <name evidence="12" type="primary">NDAI0D03630</name>
    <name evidence="9" type="synonym">GET1</name>
    <name evidence="12" type="ordered locus">NDAI_0D03630</name>
</gene>
<dbReference type="GO" id="GO:0000139">
    <property type="term" value="C:Golgi membrane"/>
    <property type="evidence" value="ECO:0007669"/>
    <property type="project" value="UniProtKB-SubCell"/>
</dbReference>
<keyword evidence="13" id="KW-1185">Reference proteome</keyword>
<feature type="coiled-coil region" evidence="9">
    <location>
        <begin position="42"/>
        <end position="101"/>
    </location>
</feature>
<feature type="transmembrane region" description="Helical" evidence="10">
    <location>
        <begin position="180"/>
        <end position="202"/>
    </location>
</feature>
<comment type="caution">
    <text evidence="9">Lacks conserved residue(s) required for the propagation of feature annotation.</text>
</comment>
<dbReference type="HOGENOM" id="CLU_089418_2_1_1"/>
<evidence type="ECO:0000256" key="9">
    <source>
        <dbReference type="HAMAP-Rule" id="MF_03113"/>
    </source>
</evidence>
<dbReference type="PANTHER" id="PTHR42650:SF1">
    <property type="entry name" value="GUIDED ENTRY OF TAIL-ANCHORED PROTEINS FACTOR 1"/>
    <property type="match status" value="1"/>
</dbReference>
<dbReference type="KEGG" id="ndi:NDAI_0D03630"/>
<evidence type="ECO:0000313" key="12">
    <source>
        <dbReference type="EMBL" id="CCD24677.1"/>
    </source>
</evidence>
<dbReference type="GO" id="GO:0000423">
    <property type="term" value="P:mitophagy"/>
    <property type="evidence" value="ECO:0007669"/>
    <property type="project" value="EnsemblFungi"/>
</dbReference>
<dbReference type="STRING" id="1071378.G0WA66"/>
<dbReference type="Pfam" id="PF04420">
    <property type="entry name" value="CHD5"/>
    <property type="match status" value="1"/>
</dbReference>
<name>G0WA66_NAUDC</name>
<evidence type="ECO:0000256" key="11">
    <source>
        <dbReference type="SAM" id="SignalP"/>
    </source>
</evidence>
<evidence type="ECO:0000256" key="8">
    <source>
        <dbReference type="ARBA" id="ARBA00023136"/>
    </source>
</evidence>
<dbReference type="PANTHER" id="PTHR42650">
    <property type="entry name" value="TAIL-ANCHORED PROTEIN INSERTION RECEPTOR WRB"/>
    <property type="match status" value="1"/>
</dbReference>
<feature type="topological domain" description="Cytoplasmic" evidence="9">
    <location>
        <begin position="199"/>
        <end position="238"/>
    </location>
</feature>
<dbReference type="EMBL" id="HE580270">
    <property type="protein sequence ID" value="CCD24677.1"/>
    <property type="molecule type" value="Genomic_DNA"/>
</dbReference>
<dbReference type="InterPro" id="IPR028945">
    <property type="entry name" value="Get1"/>
</dbReference>
<keyword evidence="6 9" id="KW-1133">Transmembrane helix</keyword>
<dbReference type="GO" id="GO:0043529">
    <property type="term" value="C:GET complex"/>
    <property type="evidence" value="ECO:0007669"/>
    <property type="project" value="UniProtKB-UniRule"/>
</dbReference>
<keyword evidence="5 9" id="KW-0931">ER-Golgi transport</keyword>
<dbReference type="InterPro" id="IPR029012">
    <property type="entry name" value="Helix_hairpin_bin_sf"/>
</dbReference>
<evidence type="ECO:0000256" key="7">
    <source>
        <dbReference type="ARBA" id="ARBA00023054"/>
    </source>
</evidence>
<dbReference type="RefSeq" id="XP_003669920.1">
    <property type="nucleotide sequence ID" value="XM_003669872.1"/>
</dbReference>
<evidence type="ECO:0000256" key="6">
    <source>
        <dbReference type="ARBA" id="ARBA00022989"/>
    </source>
</evidence>
<keyword evidence="9" id="KW-0333">Golgi apparatus</keyword>
<comment type="subcellular location">
    <subcellularLocation>
        <location evidence="9">Endoplasmic reticulum membrane</location>
        <topology evidence="9">Multi-pass membrane protein</topology>
    </subcellularLocation>
    <subcellularLocation>
        <location evidence="9">Golgi apparatus membrane</location>
        <topology evidence="9">Multi-pass membrane protein</topology>
    </subcellularLocation>
</comment>
<dbReference type="OMA" id="AQDNYAR"/>
<evidence type="ECO:0000256" key="10">
    <source>
        <dbReference type="SAM" id="Phobius"/>
    </source>
</evidence>
<dbReference type="GO" id="GO:0043495">
    <property type="term" value="F:protein-membrane adaptor activity"/>
    <property type="evidence" value="ECO:0007669"/>
    <property type="project" value="EnsemblFungi"/>
</dbReference>
<evidence type="ECO:0000256" key="1">
    <source>
        <dbReference type="ARBA" id="ARBA00010799"/>
    </source>
</evidence>
<reference evidence="12 13" key="1">
    <citation type="journal article" date="2011" name="Proc. Natl. Acad. Sci. U.S.A.">
        <title>Evolutionary erosion of yeast sex chromosomes by mating-type switching accidents.</title>
        <authorList>
            <person name="Gordon J.L."/>
            <person name="Armisen D."/>
            <person name="Proux-Wera E."/>
            <person name="Oheigeartaigh S.S."/>
            <person name="Byrne K.P."/>
            <person name="Wolfe K.H."/>
        </authorList>
    </citation>
    <scope>NUCLEOTIDE SEQUENCE [LARGE SCALE GENOMIC DNA]</scope>
    <source>
        <strain evidence="13">ATCC 10597 / BCRC 20456 / CBS 421 / NBRC 0211 / NRRL Y-12639</strain>
    </source>
</reference>
<sequence>MSACNWVIATSLVFVTINKFLQYSTSYHASWMSKIIQHSVHKKSYDDYHKKLQERLELQEENTTISAQDNYAKWTKNNRKLEKLNEEIKALGIQLKSQQSSIEKQMKKFKLVTLTAPFIILKLWKGKFPVYYLPHSDMFPKIIGGVMSQGWLYLALLPLQILRGSSKVETQGEESMAIQVSVSLGIWLWALMTVISTVEFLINQLVFTKEVKKPVVIEEEKINIKAPNAIEEDKIALD</sequence>
<feature type="transmembrane region" description="Helical" evidence="10">
    <location>
        <begin position="109"/>
        <end position="126"/>
    </location>
</feature>
<keyword evidence="2 9" id="KW-0813">Transport</keyword>
<evidence type="ECO:0000256" key="5">
    <source>
        <dbReference type="ARBA" id="ARBA00022892"/>
    </source>
</evidence>
<dbReference type="GO" id="GO:0071816">
    <property type="term" value="P:tail-anchored membrane protein insertion into ER membrane"/>
    <property type="evidence" value="ECO:0007669"/>
    <property type="project" value="EnsemblFungi"/>
</dbReference>
<dbReference type="HAMAP" id="MF_03113">
    <property type="entry name" value="Get1"/>
    <property type="match status" value="1"/>
</dbReference>
<feature type="chain" id="PRO_5005348179" description="Golgi to ER traffic protein 1" evidence="11">
    <location>
        <begin position="18"/>
        <end position="238"/>
    </location>
</feature>
<dbReference type="GO" id="GO:0097051">
    <property type="term" value="P:establishment of protein localization to endoplasmic reticulum membrane"/>
    <property type="evidence" value="ECO:0007669"/>
    <property type="project" value="EnsemblFungi"/>
</dbReference>
<keyword evidence="8 9" id="KW-0472">Membrane</keyword>
<dbReference type="OrthoDB" id="69461at2759"/>
<evidence type="ECO:0000256" key="2">
    <source>
        <dbReference type="ARBA" id="ARBA00022448"/>
    </source>
</evidence>
<dbReference type="AlphaFoldDB" id="G0WA66"/>
<dbReference type="GO" id="GO:0005789">
    <property type="term" value="C:endoplasmic reticulum membrane"/>
    <property type="evidence" value="ECO:0007669"/>
    <property type="project" value="UniProtKB-SubCell"/>
</dbReference>
<keyword evidence="11" id="KW-0732">Signal</keyword>
<dbReference type="Gene3D" id="1.10.287.660">
    <property type="entry name" value="Helix hairpin bin"/>
    <property type="match status" value="1"/>
</dbReference>
<dbReference type="eggNOG" id="KOG4253">
    <property type="taxonomic scope" value="Eukaryota"/>
</dbReference>
<dbReference type="InterPro" id="IPR027538">
    <property type="entry name" value="Get1_fungi"/>
</dbReference>
<comment type="similarity">
    <text evidence="1 9">Belongs to the WRB/GET1 family.</text>
</comment>
<dbReference type="GO" id="GO:0006890">
    <property type="term" value="P:retrograde vesicle-mediated transport, Golgi to endoplasmic reticulum"/>
    <property type="evidence" value="ECO:0007669"/>
    <property type="project" value="EnsemblFungi"/>
</dbReference>
<proteinExistence type="inferred from homology"/>
<dbReference type="GO" id="GO:0008320">
    <property type="term" value="F:protein transmembrane transporter activity"/>
    <property type="evidence" value="ECO:0007669"/>
    <property type="project" value="EnsemblFungi"/>
</dbReference>
<evidence type="ECO:0000256" key="3">
    <source>
        <dbReference type="ARBA" id="ARBA00022692"/>
    </source>
</evidence>
<comment type="subunit">
    <text evidence="9">Component of the Golgi to ER traffic (GET) complex, which is composed of GET1, GET2 and GET3. Within the complex, GET1 and GET2 form a heterotetramer which is stabilized by phosphatidylinositol binding and which binds to the GET3 homodimer.</text>
</comment>
<keyword evidence="3 9" id="KW-0812">Transmembrane</keyword>
<evidence type="ECO:0000256" key="4">
    <source>
        <dbReference type="ARBA" id="ARBA00022824"/>
    </source>
</evidence>
<feature type="signal peptide" evidence="11">
    <location>
        <begin position="1"/>
        <end position="17"/>
    </location>
</feature>
<dbReference type="GeneID" id="11495131"/>
<dbReference type="GO" id="GO:0032977">
    <property type="term" value="F:membrane insertase activity"/>
    <property type="evidence" value="ECO:0007669"/>
    <property type="project" value="EnsemblFungi"/>
</dbReference>
<dbReference type="Proteomes" id="UP000000689">
    <property type="component" value="Chromosome 4"/>
</dbReference>
<keyword evidence="7 9" id="KW-0175">Coiled coil</keyword>
<keyword evidence="4 9" id="KW-0256">Endoplasmic reticulum</keyword>
<protein>
    <recommendedName>
        <fullName evidence="9">Golgi to ER traffic protein 1</fullName>
    </recommendedName>
    <alternativeName>
        <fullName evidence="9">Guided entry of tail-anchored proteins 1</fullName>
    </alternativeName>
</protein>
<accession>G0WA66</accession>
<organism evidence="12 13">
    <name type="scientific">Naumovozyma dairenensis (strain ATCC 10597 / BCRC 20456 / CBS 421 / NBRC 0211 / NRRL Y-12639)</name>
    <name type="common">Saccharomyces dairenensis</name>
    <dbReference type="NCBI Taxonomy" id="1071378"/>
    <lineage>
        <taxon>Eukaryota</taxon>
        <taxon>Fungi</taxon>
        <taxon>Dikarya</taxon>
        <taxon>Ascomycota</taxon>
        <taxon>Saccharomycotina</taxon>
        <taxon>Saccharomycetes</taxon>
        <taxon>Saccharomycetales</taxon>
        <taxon>Saccharomycetaceae</taxon>
        <taxon>Naumovozyma</taxon>
    </lineage>
</organism>
<evidence type="ECO:0000313" key="13">
    <source>
        <dbReference type="Proteomes" id="UP000000689"/>
    </source>
</evidence>
<feature type="topological domain" description="Lumenal" evidence="9">
    <location>
        <begin position="1"/>
        <end position="4"/>
    </location>
</feature>